<gene>
    <name evidence="5" type="ORF">F2P44_24210</name>
</gene>
<dbReference type="Pfam" id="PF20240">
    <property type="entry name" value="DUF6597"/>
    <property type="match status" value="1"/>
</dbReference>
<evidence type="ECO:0000313" key="6">
    <source>
        <dbReference type="Proteomes" id="UP000621455"/>
    </source>
</evidence>
<evidence type="ECO:0000259" key="4">
    <source>
        <dbReference type="PROSITE" id="PS01124"/>
    </source>
</evidence>
<dbReference type="Pfam" id="PF12833">
    <property type="entry name" value="HTH_18"/>
    <property type="match status" value="1"/>
</dbReference>
<dbReference type="Gene3D" id="1.10.10.60">
    <property type="entry name" value="Homeodomain-like"/>
    <property type="match status" value="1"/>
</dbReference>
<feature type="domain" description="HTH araC/xylS-type" evidence="4">
    <location>
        <begin position="152"/>
        <end position="254"/>
    </location>
</feature>
<dbReference type="InterPro" id="IPR050204">
    <property type="entry name" value="AraC_XylS_family_regulators"/>
</dbReference>
<organism evidence="5 6">
    <name type="scientific">Massilia frigida</name>
    <dbReference type="NCBI Taxonomy" id="2609281"/>
    <lineage>
        <taxon>Bacteria</taxon>
        <taxon>Pseudomonadati</taxon>
        <taxon>Pseudomonadota</taxon>
        <taxon>Betaproteobacteria</taxon>
        <taxon>Burkholderiales</taxon>
        <taxon>Oxalobacteraceae</taxon>
        <taxon>Telluria group</taxon>
        <taxon>Massilia</taxon>
    </lineage>
</organism>
<protein>
    <submittedName>
        <fullName evidence="5">Helix-turn-helix domain-containing protein</fullName>
    </submittedName>
</protein>
<dbReference type="InterPro" id="IPR018060">
    <property type="entry name" value="HTH_AraC"/>
</dbReference>
<sequence length="256" mass="27983">MVLYQEHPPHPALAPYLACLWTCQVLPGASPVTHRVLPDNCMDILWQDVAALSRVSGMMSTVVHVPVHQPVRTVAARFKPGAAAYFFAMPLHELADQHPLLDELWGGATARQFTDALWSRTLSDVDAVGTVERLLLQRLRSAGTTMAPGLVDAAVGAIEQSGGTMRIETLATQLGVSRQHLSSQFRARVGLGAKQFARVCRFRQASERIRAAARDANQLDWACLALDLGYYDQPHLIHEFRQLAGSTPESFAAPPA</sequence>
<dbReference type="InterPro" id="IPR046532">
    <property type="entry name" value="DUF6597"/>
</dbReference>
<dbReference type="RefSeq" id="WP_167090312.1">
    <property type="nucleotide sequence ID" value="NZ_WHJG01000032.1"/>
</dbReference>
<keyword evidence="6" id="KW-1185">Reference proteome</keyword>
<dbReference type="Proteomes" id="UP000621455">
    <property type="component" value="Unassembled WGS sequence"/>
</dbReference>
<evidence type="ECO:0000256" key="1">
    <source>
        <dbReference type="ARBA" id="ARBA00023015"/>
    </source>
</evidence>
<keyword evidence="1" id="KW-0805">Transcription regulation</keyword>
<keyword evidence="3" id="KW-0804">Transcription</keyword>
<name>A0ABX0NG30_9BURK</name>
<reference evidence="5 6" key="1">
    <citation type="submission" date="2019-10" db="EMBL/GenBank/DDBJ databases">
        <title>Taxonomy of Antarctic Massilia spp.: description of Massilia rubra sp. nov., Massilia aquatica sp. nov., Massilia mucilaginosa sp. nov., Massilia frigida sp. nov. isolated from streams, lakes and regoliths.</title>
        <authorList>
            <person name="Holochova P."/>
            <person name="Sedlacek I."/>
            <person name="Kralova S."/>
            <person name="Maslanova I."/>
            <person name="Busse H.-J."/>
            <person name="Stankova E."/>
            <person name="Vrbovska V."/>
            <person name="Kovarovic V."/>
            <person name="Bartak M."/>
            <person name="Svec P."/>
            <person name="Pantucek R."/>
        </authorList>
    </citation>
    <scope>NUCLEOTIDE SEQUENCE [LARGE SCALE GENOMIC DNA]</scope>
    <source>
        <strain evidence="5 6">CCM 8695</strain>
    </source>
</reference>
<dbReference type="PANTHER" id="PTHR46796:SF15">
    <property type="entry name" value="BLL1074 PROTEIN"/>
    <property type="match status" value="1"/>
</dbReference>
<evidence type="ECO:0000256" key="3">
    <source>
        <dbReference type="ARBA" id="ARBA00023163"/>
    </source>
</evidence>
<proteinExistence type="predicted"/>
<evidence type="ECO:0000256" key="2">
    <source>
        <dbReference type="ARBA" id="ARBA00023125"/>
    </source>
</evidence>
<dbReference type="SMART" id="SM00342">
    <property type="entry name" value="HTH_ARAC"/>
    <property type="match status" value="1"/>
</dbReference>
<dbReference type="PANTHER" id="PTHR46796">
    <property type="entry name" value="HTH-TYPE TRANSCRIPTIONAL ACTIVATOR RHAS-RELATED"/>
    <property type="match status" value="1"/>
</dbReference>
<comment type="caution">
    <text evidence="5">The sequence shown here is derived from an EMBL/GenBank/DDBJ whole genome shotgun (WGS) entry which is preliminary data.</text>
</comment>
<dbReference type="EMBL" id="WHJG01000032">
    <property type="protein sequence ID" value="NHZ82361.1"/>
    <property type="molecule type" value="Genomic_DNA"/>
</dbReference>
<keyword evidence="2" id="KW-0238">DNA-binding</keyword>
<accession>A0ABX0NG30</accession>
<evidence type="ECO:0000313" key="5">
    <source>
        <dbReference type="EMBL" id="NHZ82361.1"/>
    </source>
</evidence>
<dbReference type="PROSITE" id="PS01124">
    <property type="entry name" value="HTH_ARAC_FAMILY_2"/>
    <property type="match status" value="1"/>
</dbReference>